<protein>
    <submittedName>
        <fullName evidence="1">Enterochelin esterase</fullName>
    </submittedName>
</protein>
<keyword evidence="2" id="KW-1185">Reference proteome</keyword>
<dbReference type="Proteomes" id="UP000635606">
    <property type="component" value="Unassembled WGS sequence"/>
</dbReference>
<name>A0A8J4A358_9ACTN</name>
<dbReference type="RefSeq" id="WP_203933766.1">
    <property type="nucleotide sequence ID" value="NZ_BOPH01000127.1"/>
</dbReference>
<evidence type="ECO:0000313" key="2">
    <source>
        <dbReference type="Proteomes" id="UP000635606"/>
    </source>
</evidence>
<dbReference type="InterPro" id="IPR050583">
    <property type="entry name" value="Mycobacterial_A85_antigen"/>
</dbReference>
<organism evidence="1 2">
    <name type="scientific">Virgisporangium ochraceum</name>
    <dbReference type="NCBI Taxonomy" id="65505"/>
    <lineage>
        <taxon>Bacteria</taxon>
        <taxon>Bacillati</taxon>
        <taxon>Actinomycetota</taxon>
        <taxon>Actinomycetes</taxon>
        <taxon>Micromonosporales</taxon>
        <taxon>Micromonosporaceae</taxon>
        <taxon>Virgisporangium</taxon>
    </lineage>
</organism>
<evidence type="ECO:0000313" key="1">
    <source>
        <dbReference type="EMBL" id="GIJ73953.1"/>
    </source>
</evidence>
<dbReference type="PANTHER" id="PTHR48098">
    <property type="entry name" value="ENTEROCHELIN ESTERASE-RELATED"/>
    <property type="match status" value="1"/>
</dbReference>
<reference evidence="1" key="1">
    <citation type="submission" date="2021-01" db="EMBL/GenBank/DDBJ databases">
        <title>Whole genome shotgun sequence of Virgisporangium ochraceum NBRC 16418.</title>
        <authorList>
            <person name="Komaki H."/>
            <person name="Tamura T."/>
        </authorList>
    </citation>
    <scope>NUCLEOTIDE SEQUENCE</scope>
    <source>
        <strain evidence="1">NBRC 16418</strain>
    </source>
</reference>
<gene>
    <name evidence="1" type="primary">fes</name>
    <name evidence="1" type="ORF">Voc01_088700</name>
</gene>
<sequence length="341" mass="37970">MLPWGTDLAGRLDRTTIVSELLRGNPLGDPHERPVWVYLPPGYDDGDDRYPTVYVIQGYTGHVTMWANRTPFRQPYLETADALFASGGAPGCVVVYVDAWTAYGGSQFVDSPGTGRYHSYLCDEVVPWVDARYRTIPAAASRAVTGKSSGGFGAMITPMLRPDLFGALATHAGDSLYELCYVPEFGTAARLLRDYDHDIARWWRDFRSRTAFTKEADGTLLGVLGVAACFSADGDGVPVLPFDPRTGELRPEVWDRWLAWDPVRMVDRYADALRSLRAIWIDAGTRDDYFLDLGAEAFRAGLDRVGVPADRVHFELFDATHAAIDYRYPMALGWLAQRLAR</sequence>
<dbReference type="AlphaFoldDB" id="A0A8J4A358"/>
<dbReference type="InterPro" id="IPR029058">
    <property type="entry name" value="AB_hydrolase_fold"/>
</dbReference>
<dbReference type="InterPro" id="IPR000801">
    <property type="entry name" value="Esterase-like"/>
</dbReference>
<accession>A0A8J4A358</accession>
<proteinExistence type="predicted"/>
<comment type="caution">
    <text evidence="1">The sequence shown here is derived from an EMBL/GenBank/DDBJ whole genome shotgun (WGS) entry which is preliminary data.</text>
</comment>
<dbReference type="Pfam" id="PF00756">
    <property type="entry name" value="Esterase"/>
    <property type="match status" value="1"/>
</dbReference>
<dbReference type="SUPFAM" id="SSF53474">
    <property type="entry name" value="alpha/beta-Hydrolases"/>
    <property type="match status" value="1"/>
</dbReference>
<dbReference type="Gene3D" id="3.40.50.1820">
    <property type="entry name" value="alpha/beta hydrolase"/>
    <property type="match status" value="1"/>
</dbReference>
<dbReference type="EMBL" id="BOPH01000127">
    <property type="protein sequence ID" value="GIJ73953.1"/>
    <property type="molecule type" value="Genomic_DNA"/>
</dbReference>